<comment type="caution">
    <text evidence="2">The sequence shown here is derived from an EMBL/GenBank/DDBJ whole genome shotgun (WGS) entry which is preliminary data.</text>
</comment>
<feature type="chain" id="PRO_5017328617" evidence="1">
    <location>
        <begin position="24"/>
        <end position="205"/>
    </location>
</feature>
<dbReference type="EMBL" id="QNRT01000010">
    <property type="protein sequence ID" value="RBP47108.1"/>
    <property type="molecule type" value="Genomic_DNA"/>
</dbReference>
<dbReference type="PROSITE" id="PS51257">
    <property type="entry name" value="PROKAR_LIPOPROTEIN"/>
    <property type="match status" value="1"/>
</dbReference>
<sequence>MTRLILIGALLLGLIGCSQPPAATSLYSNEQQALEASTQALTEWANQLLSQVAENNVDVQNAFSLVEVEQQRELTSEELETFEHAQQDIQRRNAEISALFEQSNSLQVALFDSLYQLLGKLDAGAQFCGLADSSDSNLALIAKPSQTAWPELESAYVNALAAGQQALNNNAQYPCEQFESDYEPLLANLRLRVDEVNALMGSLVF</sequence>
<dbReference type="AlphaFoldDB" id="A0A395JH50"/>
<evidence type="ECO:0000313" key="2">
    <source>
        <dbReference type="EMBL" id="RBP47108.1"/>
    </source>
</evidence>
<proteinExistence type="predicted"/>
<keyword evidence="3" id="KW-1185">Reference proteome</keyword>
<reference evidence="2 3" key="1">
    <citation type="submission" date="2018-06" db="EMBL/GenBank/DDBJ databases">
        <title>Genomic Encyclopedia of Type Strains, Phase IV (KMG-IV): sequencing the most valuable type-strain genomes for metagenomic binning, comparative biology and taxonomic classification.</title>
        <authorList>
            <person name="Goeker M."/>
        </authorList>
    </citation>
    <scope>NUCLEOTIDE SEQUENCE [LARGE SCALE GENOMIC DNA]</scope>
    <source>
        <strain evidence="2 3">DSM 24032</strain>
    </source>
</reference>
<evidence type="ECO:0000313" key="3">
    <source>
        <dbReference type="Proteomes" id="UP000253083"/>
    </source>
</evidence>
<evidence type="ECO:0000256" key="1">
    <source>
        <dbReference type="SAM" id="SignalP"/>
    </source>
</evidence>
<feature type="signal peptide" evidence="1">
    <location>
        <begin position="1"/>
        <end position="23"/>
    </location>
</feature>
<dbReference type="Proteomes" id="UP000253083">
    <property type="component" value="Unassembled WGS sequence"/>
</dbReference>
<keyword evidence="1" id="KW-0732">Signal</keyword>
<accession>A0A395JH50</accession>
<dbReference type="InParanoid" id="A0A395JH50"/>
<dbReference type="RefSeq" id="WP_113955990.1">
    <property type="nucleotide sequence ID" value="NZ_QNRT01000010.1"/>
</dbReference>
<protein>
    <submittedName>
        <fullName evidence="2">Uncharacterized protein</fullName>
    </submittedName>
</protein>
<name>A0A395JH50_9GAMM</name>
<organism evidence="2 3">
    <name type="scientific">Arenicella xantha</name>
    <dbReference type="NCBI Taxonomy" id="644221"/>
    <lineage>
        <taxon>Bacteria</taxon>
        <taxon>Pseudomonadati</taxon>
        <taxon>Pseudomonadota</taxon>
        <taxon>Gammaproteobacteria</taxon>
        <taxon>Arenicellales</taxon>
        <taxon>Arenicellaceae</taxon>
        <taxon>Arenicella</taxon>
    </lineage>
</organism>
<gene>
    <name evidence="2" type="ORF">DFR28_11071</name>
</gene>